<evidence type="ECO:0000313" key="1">
    <source>
        <dbReference type="EMBL" id="KAH9309449.1"/>
    </source>
</evidence>
<organism evidence="1 2">
    <name type="scientific">Taxus chinensis</name>
    <name type="common">Chinese yew</name>
    <name type="synonym">Taxus wallichiana var. chinensis</name>
    <dbReference type="NCBI Taxonomy" id="29808"/>
    <lineage>
        <taxon>Eukaryota</taxon>
        <taxon>Viridiplantae</taxon>
        <taxon>Streptophyta</taxon>
        <taxon>Embryophyta</taxon>
        <taxon>Tracheophyta</taxon>
        <taxon>Spermatophyta</taxon>
        <taxon>Pinopsida</taxon>
        <taxon>Pinidae</taxon>
        <taxon>Conifers II</taxon>
        <taxon>Cupressales</taxon>
        <taxon>Taxaceae</taxon>
        <taxon>Taxus</taxon>
    </lineage>
</organism>
<feature type="non-terminal residue" evidence="1">
    <location>
        <position position="1"/>
    </location>
</feature>
<keyword evidence="2" id="KW-1185">Reference proteome</keyword>
<evidence type="ECO:0000313" key="2">
    <source>
        <dbReference type="Proteomes" id="UP000824469"/>
    </source>
</evidence>
<dbReference type="AlphaFoldDB" id="A0AA38FTY1"/>
<name>A0AA38FTY1_TAXCH</name>
<proteinExistence type="predicted"/>
<sequence>IYVNNSRFLFITFRSSTRDRINWTPIFKVVLRLLDLQFFDKFSTFIEVDIFPSCPSPNKQLVKRMIQCKQRRCL</sequence>
<reference evidence="1 2" key="1">
    <citation type="journal article" date="2021" name="Nat. Plants">
        <title>The Taxus genome provides insights into paclitaxel biosynthesis.</title>
        <authorList>
            <person name="Xiong X."/>
            <person name="Gou J."/>
            <person name="Liao Q."/>
            <person name="Li Y."/>
            <person name="Zhou Q."/>
            <person name="Bi G."/>
            <person name="Li C."/>
            <person name="Du R."/>
            <person name="Wang X."/>
            <person name="Sun T."/>
            <person name="Guo L."/>
            <person name="Liang H."/>
            <person name="Lu P."/>
            <person name="Wu Y."/>
            <person name="Zhang Z."/>
            <person name="Ro D.K."/>
            <person name="Shang Y."/>
            <person name="Huang S."/>
            <person name="Yan J."/>
        </authorList>
    </citation>
    <scope>NUCLEOTIDE SEQUENCE [LARGE SCALE GENOMIC DNA]</scope>
    <source>
        <strain evidence="1">Ta-2019</strain>
    </source>
</reference>
<dbReference type="EMBL" id="JAHRHJ020000007">
    <property type="protein sequence ID" value="KAH9309449.1"/>
    <property type="molecule type" value="Genomic_DNA"/>
</dbReference>
<dbReference type="Proteomes" id="UP000824469">
    <property type="component" value="Unassembled WGS sequence"/>
</dbReference>
<gene>
    <name evidence="1" type="ORF">KI387_037360</name>
</gene>
<accession>A0AA38FTY1</accession>
<comment type="caution">
    <text evidence="1">The sequence shown here is derived from an EMBL/GenBank/DDBJ whole genome shotgun (WGS) entry which is preliminary data.</text>
</comment>
<feature type="non-terminal residue" evidence="1">
    <location>
        <position position="74"/>
    </location>
</feature>
<protein>
    <submittedName>
        <fullName evidence="1">Uncharacterized protein</fullName>
    </submittedName>
</protein>